<gene>
    <name evidence="2 4" type="ORF">BDZ99DRAFT_341740</name>
</gene>
<feature type="repeat" description="WD" evidence="1">
    <location>
        <begin position="25"/>
        <end position="61"/>
    </location>
</feature>
<protein>
    <recommendedName>
        <fullName evidence="5">WD40 repeat-like protein</fullName>
    </recommendedName>
</protein>
<dbReference type="RefSeq" id="XP_033573492.1">
    <property type="nucleotide sequence ID" value="XM_033714380.1"/>
</dbReference>
<feature type="non-terminal residue" evidence="2">
    <location>
        <position position="1"/>
    </location>
</feature>
<evidence type="ECO:0000313" key="3">
    <source>
        <dbReference type="Proteomes" id="UP000504636"/>
    </source>
</evidence>
<evidence type="ECO:0008006" key="5">
    <source>
        <dbReference type="Google" id="ProtNLM"/>
    </source>
</evidence>
<dbReference type="EMBL" id="MU003707">
    <property type="protein sequence ID" value="KAF2806528.1"/>
    <property type="molecule type" value="Genomic_DNA"/>
</dbReference>
<feature type="repeat" description="WD" evidence="1">
    <location>
        <begin position="1"/>
        <end position="24"/>
    </location>
</feature>
<keyword evidence="3" id="KW-1185">Reference proteome</keyword>
<dbReference type="InterPro" id="IPR015943">
    <property type="entry name" value="WD40/YVTN_repeat-like_dom_sf"/>
</dbReference>
<reference evidence="4" key="2">
    <citation type="submission" date="2020-04" db="EMBL/GenBank/DDBJ databases">
        <authorList>
            <consortium name="NCBI Genome Project"/>
        </authorList>
    </citation>
    <scope>NUCLEOTIDE SEQUENCE</scope>
    <source>
        <strain evidence="4">CBS 304.34</strain>
    </source>
</reference>
<proteinExistence type="predicted"/>
<dbReference type="Proteomes" id="UP000504636">
    <property type="component" value="Unplaced"/>
</dbReference>
<reference evidence="4" key="3">
    <citation type="submission" date="2025-04" db="UniProtKB">
        <authorList>
            <consortium name="RefSeq"/>
        </authorList>
    </citation>
    <scope>IDENTIFICATION</scope>
    <source>
        <strain evidence="4">CBS 304.34</strain>
    </source>
</reference>
<name>A0A6A6YD93_9PEZI</name>
<dbReference type="SMART" id="SM00320">
    <property type="entry name" value="WD40"/>
    <property type="match status" value="1"/>
</dbReference>
<dbReference type="PANTHER" id="PTHR19879:SF9">
    <property type="entry name" value="TRANSCRIPTION INITIATION FACTOR TFIID SUBUNIT 5"/>
    <property type="match status" value="1"/>
</dbReference>
<reference evidence="2 4" key="1">
    <citation type="journal article" date="2020" name="Stud. Mycol.">
        <title>101 Dothideomycetes genomes: a test case for predicting lifestyles and emergence of pathogens.</title>
        <authorList>
            <person name="Haridas S."/>
            <person name="Albert R."/>
            <person name="Binder M."/>
            <person name="Bloem J."/>
            <person name="Labutti K."/>
            <person name="Salamov A."/>
            <person name="Andreopoulos B."/>
            <person name="Baker S."/>
            <person name="Barry K."/>
            <person name="Bills G."/>
            <person name="Bluhm B."/>
            <person name="Cannon C."/>
            <person name="Castanera R."/>
            <person name="Culley D."/>
            <person name="Daum C."/>
            <person name="Ezra D."/>
            <person name="Gonzalez J."/>
            <person name="Henrissat B."/>
            <person name="Kuo A."/>
            <person name="Liang C."/>
            <person name="Lipzen A."/>
            <person name="Lutzoni F."/>
            <person name="Magnuson J."/>
            <person name="Mondo S."/>
            <person name="Nolan M."/>
            <person name="Ohm R."/>
            <person name="Pangilinan J."/>
            <person name="Park H.-J."/>
            <person name="Ramirez L."/>
            <person name="Alfaro M."/>
            <person name="Sun H."/>
            <person name="Tritt A."/>
            <person name="Yoshinaga Y."/>
            <person name="Zwiers L.-H."/>
            <person name="Turgeon B."/>
            <person name="Goodwin S."/>
            <person name="Spatafora J."/>
            <person name="Crous P."/>
            <person name="Grigoriev I."/>
        </authorList>
    </citation>
    <scope>NUCLEOTIDE SEQUENCE</scope>
    <source>
        <strain evidence="2 4">CBS 304.34</strain>
    </source>
</reference>
<keyword evidence="1" id="KW-0853">WD repeat</keyword>
<dbReference type="PANTHER" id="PTHR19879">
    <property type="entry name" value="TRANSCRIPTION INITIATION FACTOR TFIID"/>
    <property type="match status" value="1"/>
</dbReference>
<evidence type="ECO:0000256" key="1">
    <source>
        <dbReference type="PROSITE-ProRule" id="PRU00221"/>
    </source>
</evidence>
<accession>A0A6A6YD93</accession>
<dbReference type="InterPro" id="IPR001680">
    <property type="entry name" value="WD40_rpt"/>
</dbReference>
<dbReference type="GeneID" id="54455273"/>
<feature type="non-terminal residue" evidence="2">
    <location>
        <position position="61"/>
    </location>
</feature>
<evidence type="ECO:0000313" key="2">
    <source>
        <dbReference type="EMBL" id="KAF2806528.1"/>
    </source>
</evidence>
<dbReference type="Gene3D" id="2.130.10.10">
    <property type="entry name" value="YVTN repeat-like/Quinoprotein amine dehydrogenase"/>
    <property type="match status" value="1"/>
</dbReference>
<sequence length="61" mass="6424">LLVSGTRGGTVQLWDLNSGQCIHILEGHTGSVSRAEFSANRSLLATGQSGGEIRLWNVESG</sequence>
<dbReference type="SUPFAM" id="SSF50978">
    <property type="entry name" value="WD40 repeat-like"/>
    <property type="match status" value="1"/>
</dbReference>
<dbReference type="InterPro" id="IPR036322">
    <property type="entry name" value="WD40_repeat_dom_sf"/>
</dbReference>
<dbReference type="AlphaFoldDB" id="A0A6A6YD93"/>
<dbReference type="OrthoDB" id="538223at2759"/>
<dbReference type="PROSITE" id="PS50082">
    <property type="entry name" value="WD_REPEATS_2"/>
    <property type="match status" value="2"/>
</dbReference>
<evidence type="ECO:0000313" key="4">
    <source>
        <dbReference type="RefSeq" id="XP_033573492.1"/>
    </source>
</evidence>
<organism evidence="2">
    <name type="scientific">Mytilinidion resinicola</name>
    <dbReference type="NCBI Taxonomy" id="574789"/>
    <lineage>
        <taxon>Eukaryota</taxon>
        <taxon>Fungi</taxon>
        <taxon>Dikarya</taxon>
        <taxon>Ascomycota</taxon>
        <taxon>Pezizomycotina</taxon>
        <taxon>Dothideomycetes</taxon>
        <taxon>Pleosporomycetidae</taxon>
        <taxon>Mytilinidiales</taxon>
        <taxon>Mytilinidiaceae</taxon>
        <taxon>Mytilinidion</taxon>
    </lineage>
</organism>
<dbReference type="PROSITE" id="PS50294">
    <property type="entry name" value="WD_REPEATS_REGION"/>
    <property type="match status" value="1"/>
</dbReference>
<dbReference type="Pfam" id="PF00400">
    <property type="entry name" value="WD40"/>
    <property type="match status" value="1"/>
</dbReference>